<evidence type="ECO:0000256" key="5">
    <source>
        <dbReference type="SAM" id="MobiDB-lite"/>
    </source>
</evidence>
<dbReference type="SUPFAM" id="SSF111369">
    <property type="entry name" value="HlyD-like secretion proteins"/>
    <property type="match status" value="1"/>
</dbReference>
<comment type="similarity">
    <text evidence="2">Belongs to the membrane fusion protein (MFP) (TC 8.A.1) family.</text>
</comment>
<dbReference type="Proteomes" id="UP000288293">
    <property type="component" value="Unassembled WGS sequence"/>
</dbReference>
<evidence type="ECO:0000256" key="3">
    <source>
        <dbReference type="ARBA" id="ARBA00022448"/>
    </source>
</evidence>
<dbReference type="InterPro" id="IPR058625">
    <property type="entry name" value="MdtA-like_BSH"/>
</dbReference>
<evidence type="ECO:0000259" key="6">
    <source>
        <dbReference type="Pfam" id="PF25917"/>
    </source>
</evidence>
<comment type="subcellular location">
    <subcellularLocation>
        <location evidence="1">Cell envelope</location>
    </subcellularLocation>
</comment>
<dbReference type="Gene3D" id="2.40.30.170">
    <property type="match status" value="1"/>
</dbReference>
<sequence length="412" mass="45059">MASKKRIFLPVIILVLALVIAFVLASSRTPPQRGGPERLPVLVEYQEVEIKDQAFRVPAQGSVKPKYDTDLVAEVSGQVVYVADKFVAGGFFEAGDVMLRIDPSDYETARQEAQANVAQAEAQVAEERALSQVAETEWRSIQEGDIEIPALGLREPQLASAMANLQSAEARLAQSERNLQRTNIRAPFSGVLQQKQANLGQYVGTGSVVGRLYGTDVAEVRLPLTDLDLALLDIPTGLRADEAGPAVTLSSQISGRQQLWQASVVRTEGVLDATSQVTYAVAEVQDPYNRQGPSHEIPLAFGRFVEAQIEGITLADMVELPRYAVHSGGFVWIISGDEERILERREVEVQRRDRHTVFIRAGLEAGEKVLLTQLDNPLPGQRVRLPGDEVEPAEESMDDDSVQPDTQNGGDD</sequence>
<evidence type="ECO:0000313" key="9">
    <source>
        <dbReference type="Proteomes" id="UP000288293"/>
    </source>
</evidence>
<protein>
    <submittedName>
        <fullName evidence="8">Efflux RND transporter periplasmic adaptor subunit</fullName>
    </submittedName>
</protein>
<keyword evidence="9" id="KW-1185">Reference proteome</keyword>
<evidence type="ECO:0000259" key="7">
    <source>
        <dbReference type="Pfam" id="PF25967"/>
    </source>
</evidence>
<evidence type="ECO:0000256" key="4">
    <source>
        <dbReference type="SAM" id="Coils"/>
    </source>
</evidence>
<dbReference type="PANTHER" id="PTHR30469:SF12">
    <property type="entry name" value="MULTIDRUG RESISTANCE PROTEIN MDTA"/>
    <property type="match status" value="1"/>
</dbReference>
<dbReference type="NCBIfam" id="TIGR01730">
    <property type="entry name" value="RND_mfp"/>
    <property type="match status" value="1"/>
</dbReference>
<dbReference type="GO" id="GO:0015562">
    <property type="term" value="F:efflux transmembrane transporter activity"/>
    <property type="evidence" value="ECO:0007669"/>
    <property type="project" value="TreeGrafter"/>
</dbReference>
<accession>A0A432W7U0</accession>
<feature type="compositionally biased region" description="Polar residues" evidence="5">
    <location>
        <begin position="403"/>
        <end position="412"/>
    </location>
</feature>
<dbReference type="Gene3D" id="1.10.287.470">
    <property type="entry name" value="Helix hairpin bin"/>
    <property type="match status" value="1"/>
</dbReference>
<keyword evidence="4" id="KW-0175">Coiled coil</keyword>
<feature type="domain" description="Multidrug resistance protein MdtA-like barrel-sandwich hybrid" evidence="6">
    <location>
        <begin position="71"/>
        <end position="207"/>
    </location>
</feature>
<dbReference type="EMBL" id="PIPL01000001">
    <property type="protein sequence ID" value="RUO26071.1"/>
    <property type="molecule type" value="Genomic_DNA"/>
</dbReference>
<dbReference type="Pfam" id="PF25917">
    <property type="entry name" value="BSH_RND"/>
    <property type="match status" value="1"/>
</dbReference>
<dbReference type="GO" id="GO:1990281">
    <property type="term" value="C:efflux pump complex"/>
    <property type="evidence" value="ECO:0007669"/>
    <property type="project" value="TreeGrafter"/>
</dbReference>
<evidence type="ECO:0000256" key="1">
    <source>
        <dbReference type="ARBA" id="ARBA00004196"/>
    </source>
</evidence>
<dbReference type="InterPro" id="IPR058627">
    <property type="entry name" value="MdtA-like_C"/>
</dbReference>
<feature type="coiled-coil region" evidence="4">
    <location>
        <begin position="108"/>
        <end position="185"/>
    </location>
</feature>
<dbReference type="AlphaFoldDB" id="A0A432W7U0"/>
<name>A0A432W7U0_9GAMM</name>
<feature type="region of interest" description="Disordered" evidence="5">
    <location>
        <begin position="377"/>
        <end position="412"/>
    </location>
</feature>
<dbReference type="RefSeq" id="WP_126802887.1">
    <property type="nucleotide sequence ID" value="NZ_PIPL01000001.1"/>
</dbReference>
<dbReference type="PANTHER" id="PTHR30469">
    <property type="entry name" value="MULTIDRUG RESISTANCE PROTEIN MDTA"/>
    <property type="match status" value="1"/>
</dbReference>
<keyword evidence="3" id="KW-0813">Transport</keyword>
<dbReference type="Pfam" id="PF25967">
    <property type="entry name" value="RND-MFP_C"/>
    <property type="match status" value="1"/>
</dbReference>
<feature type="compositionally biased region" description="Acidic residues" evidence="5">
    <location>
        <begin position="388"/>
        <end position="402"/>
    </location>
</feature>
<evidence type="ECO:0000313" key="8">
    <source>
        <dbReference type="EMBL" id="RUO26071.1"/>
    </source>
</evidence>
<feature type="domain" description="Multidrug resistance protein MdtA-like C-terminal permuted SH3" evidence="7">
    <location>
        <begin position="330"/>
        <end position="375"/>
    </location>
</feature>
<organism evidence="8 9">
    <name type="scientific">Aliidiomarina minuta</name>
    <dbReference type="NCBI Taxonomy" id="880057"/>
    <lineage>
        <taxon>Bacteria</taxon>
        <taxon>Pseudomonadati</taxon>
        <taxon>Pseudomonadota</taxon>
        <taxon>Gammaproteobacteria</taxon>
        <taxon>Alteromonadales</taxon>
        <taxon>Idiomarinaceae</taxon>
        <taxon>Aliidiomarina</taxon>
    </lineage>
</organism>
<dbReference type="InterPro" id="IPR006143">
    <property type="entry name" value="RND_pump_MFP"/>
</dbReference>
<reference evidence="8 9" key="1">
    <citation type="journal article" date="2011" name="Front. Microbiol.">
        <title>Genomic signatures of strain selection and enhancement in Bacillus atrophaeus var. globigii, a historical biowarfare simulant.</title>
        <authorList>
            <person name="Gibbons H.S."/>
            <person name="Broomall S.M."/>
            <person name="McNew L.A."/>
            <person name="Daligault H."/>
            <person name="Chapman C."/>
            <person name="Bruce D."/>
            <person name="Karavis M."/>
            <person name="Krepps M."/>
            <person name="McGregor P.A."/>
            <person name="Hong C."/>
            <person name="Park K.H."/>
            <person name="Akmal A."/>
            <person name="Feldman A."/>
            <person name="Lin J.S."/>
            <person name="Chang W.E."/>
            <person name="Higgs B.W."/>
            <person name="Demirev P."/>
            <person name="Lindquist J."/>
            <person name="Liem A."/>
            <person name="Fochler E."/>
            <person name="Read T.D."/>
            <person name="Tapia R."/>
            <person name="Johnson S."/>
            <person name="Bishop-Lilly K.A."/>
            <person name="Detter C."/>
            <person name="Han C."/>
            <person name="Sozhamannan S."/>
            <person name="Rosenzweig C.N."/>
            <person name="Skowronski E.W."/>
        </authorList>
    </citation>
    <scope>NUCLEOTIDE SEQUENCE [LARGE SCALE GENOMIC DNA]</scope>
    <source>
        <strain evidence="8 9">MLST1</strain>
    </source>
</reference>
<dbReference type="OrthoDB" id="5730196at2"/>
<dbReference type="Gene3D" id="2.40.50.100">
    <property type="match status" value="1"/>
</dbReference>
<gene>
    <name evidence="8" type="ORF">CWE09_04910</name>
</gene>
<dbReference type="Gene3D" id="2.40.420.20">
    <property type="match status" value="1"/>
</dbReference>
<evidence type="ECO:0000256" key="2">
    <source>
        <dbReference type="ARBA" id="ARBA00009477"/>
    </source>
</evidence>
<comment type="caution">
    <text evidence="8">The sequence shown here is derived from an EMBL/GenBank/DDBJ whole genome shotgun (WGS) entry which is preliminary data.</text>
</comment>
<proteinExistence type="inferred from homology"/>